<sequence length="314" mass="34608">MDFLLALDFHISVPRPIPVYCDNQAAIHIVANPVFTNGQNTWRLIVICPTFTSFLSKLGLVSFPQVQLEGGCWNICSSFKLLIAMASTSTTMPDNVTGVIGSGGDNSGTRVQVLDHPGMVMISAPLNGRNWLSWSRSVRIALEGRDKLGFIDGSCIKPADGTTELRQWRITDSMVRTWILNTISKDIVNAYLYATSARSLWLDLEARYGECDGPLLYKIQRQISSMSQGNLDVTAYYTNLKQLWDELVPNATSNVHLWQVHVWIIRCLMTCEGAFCTNSEMAGTTLSKSSGNVNAGSWIVDTGATSHMCGDEIV</sequence>
<protein>
    <recommendedName>
        <fullName evidence="1">Retrotransposon Copia-like N-terminal domain-containing protein</fullName>
    </recommendedName>
</protein>
<accession>A0AAW2R8P7</accession>
<reference evidence="2" key="1">
    <citation type="submission" date="2020-06" db="EMBL/GenBank/DDBJ databases">
        <authorList>
            <person name="Li T."/>
            <person name="Hu X."/>
            <person name="Zhang T."/>
            <person name="Song X."/>
            <person name="Zhang H."/>
            <person name="Dai N."/>
            <person name="Sheng W."/>
            <person name="Hou X."/>
            <person name="Wei L."/>
        </authorList>
    </citation>
    <scope>NUCLEOTIDE SEQUENCE</scope>
    <source>
        <strain evidence="2">KEN8</strain>
        <tissue evidence="2">Leaf</tissue>
    </source>
</reference>
<name>A0AAW2R8P7_9LAMI</name>
<proteinExistence type="predicted"/>
<organism evidence="2">
    <name type="scientific">Sesamum calycinum</name>
    <dbReference type="NCBI Taxonomy" id="2727403"/>
    <lineage>
        <taxon>Eukaryota</taxon>
        <taxon>Viridiplantae</taxon>
        <taxon>Streptophyta</taxon>
        <taxon>Embryophyta</taxon>
        <taxon>Tracheophyta</taxon>
        <taxon>Spermatophyta</taxon>
        <taxon>Magnoliopsida</taxon>
        <taxon>eudicotyledons</taxon>
        <taxon>Gunneridae</taxon>
        <taxon>Pentapetalae</taxon>
        <taxon>asterids</taxon>
        <taxon>lamiids</taxon>
        <taxon>Lamiales</taxon>
        <taxon>Pedaliaceae</taxon>
        <taxon>Sesamum</taxon>
    </lineage>
</organism>
<evidence type="ECO:0000313" key="2">
    <source>
        <dbReference type="EMBL" id="KAL0376359.1"/>
    </source>
</evidence>
<evidence type="ECO:0000259" key="1">
    <source>
        <dbReference type="Pfam" id="PF14244"/>
    </source>
</evidence>
<reference evidence="2" key="2">
    <citation type="journal article" date="2024" name="Plant">
        <title>Genomic evolution and insights into agronomic trait innovations of Sesamum species.</title>
        <authorList>
            <person name="Miao H."/>
            <person name="Wang L."/>
            <person name="Qu L."/>
            <person name="Liu H."/>
            <person name="Sun Y."/>
            <person name="Le M."/>
            <person name="Wang Q."/>
            <person name="Wei S."/>
            <person name="Zheng Y."/>
            <person name="Lin W."/>
            <person name="Duan Y."/>
            <person name="Cao H."/>
            <person name="Xiong S."/>
            <person name="Wang X."/>
            <person name="Wei L."/>
            <person name="Li C."/>
            <person name="Ma Q."/>
            <person name="Ju M."/>
            <person name="Zhao R."/>
            <person name="Li G."/>
            <person name="Mu C."/>
            <person name="Tian Q."/>
            <person name="Mei H."/>
            <person name="Zhang T."/>
            <person name="Gao T."/>
            <person name="Zhang H."/>
        </authorList>
    </citation>
    <scope>NUCLEOTIDE SEQUENCE</scope>
    <source>
        <strain evidence="2">KEN8</strain>
    </source>
</reference>
<feature type="domain" description="Retrotransposon Copia-like N-terminal" evidence="1">
    <location>
        <begin position="115"/>
        <end position="159"/>
    </location>
</feature>
<gene>
    <name evidence="2" type="ORF">Scaly_0753500</name>
</gene>
<dbReference type="EMBL" id="JACGWM010000004">
    <property type="protein sequence ID" value="KAL0376359.1"/>
    <property type="molecule type" value="Genomic_DNA"/>
</dbReference>
<dbReference type="InterPro" id="IPR029472">
    <property type="entry name" value="Copia-like_N"/>
</dbReference>
<dbReference type="PANTHER" id="PTHR37610">
    <property type="entry name" value="CCHC-TYPE DOMAIN-CONTAINING PROTEIN"/>
    <property type="match status" value="1"/>
</dbReference>
<comment type="caution">
    <text evidence="2">The sequence shown here is derived from an EMBL/GenBank/DDBJ whole genome shotgun (WGS) entry which is preliminary data.</text>
</comment>
<dbReference type="AlphaFoldDB" id="A0AAW2R8P7"/>
<dbReference type="Pfam" id="PF14244">
    <property type="entry name" value="Retrotran_gag_3"/>
    <property type="match status" value="1"/>
</dbReference>
<dbReference type="PANTHER" id="PTHR37610:SF40">
    <property type="entry name" value="OS01G0909600 PROTEIN"/>
    <property type="match status" value="1"/>
</dbReference>